<dbReference type="GO" id="GO:0000981">
    <property type="term" value="F:DNA-binding transcription factor activity, RNA polymerase II-specific"/>
    <property type="evidence" value="ECO:0000318"/>
    <property type="project" value="GO_Central"/>
</dbReference>
<dbReference type="AlphaFoldDB" id="A2FGM1"/>
<proteinExistence type="inferred from homology"/>
<dbReference type="GO" id="GO:0006357">
    <property type="term" value="P:regulation of transcription by RNA polymerase II"/>
    <property type="evidence" value="ECO:0000318"/>
    <property type="project" value="GO_Central"/>
</dbReference>
<reference evidence="7" key="1">
    <citation type="submission" date="2006-10" db="EMBL/GenBank/DDBJ databases">
        <authorList>
            <person name="Amadeo P."/>
            <person name="Zhao Q."/>
            <person name="Wortman J."/>
            <person name="Fraser-Liggett C."/>
            <person name="Carlton J."/>
        </authorList>
    </citation>
    <scope>NUCLEOTIDE SEQUENCE</scope>
    <source>
        <strain evidence="7">G3</strain>
    </source>
</reference>
<evidence type="ECO:0000256" key="3">
    <source>
        <dbReference type="ARBA" id="ARBA00023125"/>
    </source>
</evidence>
<dbReference type="PANTHER" id="PTHR12081:SF18">
    <property type="entry name" value="TRANSCRIPTION FACTOR E2F2-RELATED"/>
    <property type="match status" value="1"/>
</dbReference>
<name>A2FGM1_TRIV3</name>
<dbReference type="InterPro" id="IPR036388">
    <property type="entry name" value="WH-like_DNA-bd_sf"/>
</dbReference>
<evidence type="ECO:0000256" key="2">
    <source>
        <dbReference type="ARBA" id="ARBA00023015"/>
    </source>
</evidence>
<dbReference type="EMBL" id="DS113781">
    <property type="protein sequence ID" value="EAX95945.1"/>
    <property type="molecule type" value="Genomic_DNA"/>
</dbReference>
<gene>
    <name evidence="7" type="ORF">TVAG_077870</name>
</gene>
<evidence type="ECO:0000256" key="1">
    <source>
        <dbReference type="ARBA" id="ARBA00010940"/>
    </source>
</evidence>
<dbReference type="VEuPathDB" id="TrichDB:TVAGG3_1028310"/>
<reference evidence="7" key="2">
    <citation type="journal article" date="2007" name="Science">
        <title>Draft genome sequence of the sexually transmitted pathogen Trichomonas vaginalis.</title>
        <authorList>
            <person name="Carlton J.M."/>
            <person name="Hirt R.P."/>
            <person name="Silva J.C."/>
            <person name="Delcher A.L."/>
            <person name="Schatz M."/>
            <person name="Zhao Q."/>
            <person name="Wortman J.R."/>
            <person name="Bidwell S.L."/>
            <person name="Alsmark U.C.M."/>
            <person name="Besteiro S."/>
            <person name="Sicheritz-Ponten T."/>
            <person name="Noel C.J."/>
            <person name="Dacks J.B."/>
            <person name="Foster P.G."/>
            <person name="Simillion C."/>
            <person name="Van de Peer Y."/>
            <person name="Miranda-Saavedra D."/>
            <person name="Barton G.J."/>
            <person name="Westrop G.D."/>
            <person name="Mueller S."/>
            <person name="Dessi D."/>
            <person name="Fiori P.L."/>
            <person name="Ren Q."/>
            <person name="Paulsen I."/>
            <person name="Zhang H."/>
            <person name="Bastida-Corcuera F.D."/>
            <person name="Simoes-Barbosa A."/>
            <person name="Brown M.T."/>
            <person name="Hayes R.D."/>
            <person name="Mukherjee M."/>
            <person name="Okumura C.Y."/>
            <person name="Schneider R."/>
            <person name="Smith A.J."/>
            <person name="Vanacova S."/>
            <person name="Villalvazo M."/>
            <person name="Haas B.J."/>
            <person name="Pertea M."/>
            <person name="Feldblyum T.V."/>
            <person name="Utterback T.R."/>
            <person name="Shu C.L."/>
            <person name="Osoegawa K."/>
            <person name="de Jong P.J."/>
            <person name="Hrdy I."/>
            <person name="Horvathova L."/>
            <person name="Zubacova Z."/>
            <person name="Dolezal P."/>
            <person name="Malik S.B."/>
            <person name="Logsdon J.M. Jr."/>
            <person name="Henze K."/>
            <person name="Gupta A."/>
            <person name="Wang C.C."/>
            <person name="Dunne R.L."/>
            <person name="Upcroft J.A."/>
            <person name="Upcroft P."/>
            <person name="White O."/>
            <person name="Salzberg S.L."/>
            <person name="Tang P."/>
            <person name="Chiu C.-H."/>
            <person name="Lee Y.-S."/>
            <person name="Embley T.M."/>
            <person name="Coombs G.H."/>
            <person name="Mottram J.C."/>
            <person name="Tachezy J."/>
            <person name="Fraser-Liggett C.M."/>
            <person name="Johnson P.J."/>
        </authorList>
    </citation>
    <scope>NUCLEOTIDE SEQUENCE [LARGE SCALE GENOMIC DNA]</scope>
    <source>
        <strain evidence="7">G3</strain>
    </source>
</reference>
<dbReference type="SUPFAM" id="SSF46785">
    <property type="entry name" value="Winged helix' DNA-binding domain"/>
    <property type="match status" value="1"/>
</dbReference>
<sequence length="230" mass="26427">MQDSDFLYQLDAAVLDAHSQRKSAENFASSIKKFIAYVEENSNSTCSLIHLCKEFHFQRRRFYDVINVLEALNFCKKTGVDEMVWYGRANFKKMLLQIKKSSIKEENNFDQCISISVLTVRFIKSFFTFNSQTINIKDIGNYLSRENGRTKTTTCKLYQIAHILEAASVVEKTIMPGEISLPEEYFRIEETQPKIPFTIEQLLNTPAPIKSMQQDSVLLDVDDLASHLAA</sequence>
<keyword evidence="3 5" id="KW-0238">DNA-binding</keyword>
<keyword evidence="4 5" id="KW-0804">Transcription</keyword>
<dbReference type="Pfam" id="PF02319">
    <property type="entry name" value="WHD_E2F_TDP"/>
    <property type="match status" value="1"/>
</dbReference>
<feature type="domain" description="E2F/DP family winged-helix DNA-binding" evidence="6">
    <location>
        <begin position="22"/>
        <end position="87"/>
    </location>
</feature>
<dbReference type="Gene3D" id="1.10.10.10">
    <property type="entry name" value="Winged helix-like DNA-binding domain superfamily/Winged helix DNA-binding domain"/>
    <property type="match status" value="2"/>
</dbReference>
<keyword evidence="8" id="KW-1185">Reference proteome</keyword>
<accession>A2FGM1</accession>
<dbReference type="Proteomes" id="UP000001542">
    <property type="component" value="Unassembled WGS sequence"/>
</dbReference>
<dbReference type="GO" id="GO:0090575">
    <property type="term" value="C:RNA polymerase II transcription regulator complex"/>
    <property type="evidence" value="ECO:0000318"/>
    <property type="project" value="GO_Central"/>
</dbReference>
<protein>
    <recommendedName>
        <fullName evidence="6">E2F/DP family winged-helix DNA-binding domain-containing protein</fullName>
    </recommendedName>
</protein>
<dbReference type="InterPro" id="IPR003316">
    <property type="entry name" value="E2F_WHTH_DNA-bd_dom"/>
</dbReference>
<evidence type="ECO:0000259" key="6">
    <source>
        <dbReference type="SMART" id="SM01372"/>
    </source>
</evidence>
<dbReference type="FunFam" id="1.10.10.10:FF:000517">
    <property type="entry name" value="Uncharacterized protein"/>
    <property type="match status" value="1"/>
</dbReference>
<dbReference type="RefSeq" id="XP_001308875.1">
    <property type="nucleotide sequence ID" value="XM_001308874.1"/>
</dbReference>
<evidence type="ECO:0000256" key="5">
    <source>
        <dbReference type="RuleBase" id="RU003796"/>
    </source>
</evidence>
<comment type="subcellular location">
    <subcellularLocation>
        <location evidence="5">Nucleus</location>
    </subcellularLocation>
</comment>
<dbReference type="PANTHER" id="PTHR12081">
    <property type="entry name" value="TRANSCRIPTION FACTOR E2F"/>
    <property type="match status" value="1"/>
</dbReference>
<dbReference type="OrthoDB" id="5318at2759"/>
<comment type="similarity">
    <text evidence="1 5">Belongs to the E2F/DP family.</text>
</comment>
<dbReference type="SMART" id="SM01372">
    <property type="entry name" value="E2F_TDP"/>
    <property type="match status" value="1"/>
</dbReference>
<dbReference type="InterPro" id="IPR036390">
    <property type="entry name" value="WH_DNA-bd_sf"/>
</dbReference>
<organism evidence="7 8">
    <name type="scientific">Trichomonas vaginalis (strain ATCC PRA-98 / G3)</name>
    <dbReference type="NCBI Taxonomy" id="412133"/>
    <lineage>
        <taxon>Eukaryota</taxon>
        <taxon>Metamonada</taxon>
        <taxon>Parabasalia</taxon>
        <taxon>Trichomonadida</taxon>
        <taxon>Trichomonadidae</taxon>
        <taxon>Trichomonas</taxon>
    </lineage>
</organism>
<evidence type="ECO:0000313" key="8">
    <source>
        <dbReference type="Proteomes" id="UP000001542"/>
    </source>
</evidence>
<dbReference type="VEuPathDB" id="TrichDB:TVAG_077870"/>
<dbReference type="KEGG" id="tva:4753710"/>
<evidence type="ECO:0000313" key="7">
    <source>
        <dbReference type="EMBL" id="EAX95945.1"/>
    </source>
</evidence>
<keyword evidence="2 5" id="KW-0805">Transcription regulation</keyword>
<dbReference type="InterPro" id="IPR015633">
    <property type="entry name" value="E2F"/>
</dbReference>
<evidence type="ECO:0000256" key="4">
    <source>
        <dbReference type="ARBA" id="ARBA00023163"/>
    </source>
</evidence>
<dbReference type="InParanoid" id="A2FGM1"/>
<dbReference type="GO" id="GO:0000978">
    <property type="term" value="F:RNA polymerase II cis-regulatory region sequence-specific DNA binding"/>
    <property type="evidence" value="ECO:0000318"/>
    <property type="project" value="GO_Central"/>
</dbReference>
<keyword evidence="5" id="KW-0539">Nucleus</keyword>
<dbReference type="SMR" id="A2FGM1"/>